<dbReference type="InterPro" id="IPR038103">
    <property type="entry name" value="CDC73_C_sf"/>
</dbReference>
<proteinExistence type="inferred from homology"/>
<dbReference type="InterPro" id="IPR007852">
    <property type="entry name" value="Cdc73/Parafibromin"/>
</dbReference>
<comment type="subcellular location">
    <subcellularLocation>
        <location evidence="1">Nucleus</location>
    </subcellularLocation>
</comment>
<dbReference type="Proteomes" id="UP000189513">
    <property type="component" value="Unassembled WGS sequence"/>
</dbReference>
<dbReference type="PANTHER" id="PTHR12466:SF8">
    <property type="entry name" value="PARAFIBROMIN"/>
    <property type="match status" value="1"/>
</dbReference>
<dbReference type="Gene3D" id="3.40.50.11990">
    <property type="entry name" value="RNA polymerase II accessory factor, Cdc73 C-terminal domain"/>
    <property type="match status" value="1"/>
</dbReference>
<reference evidence="7" key="3">
    <citation type="submission" date="2017-01" db="EMBL/GenBank/DDBJ databases">
        <authorList>
            <person name="Mah S.A."/>
            <person name="Swanson W.J."/>
            <person name="Moy G.W."/>
            <person name="Vacquier V.D."/>
        </authorList>
    </citation>
    <scope>NUCLEOTIDE SEQUENCE [LARGE SCALE GENOMIC DNA]</scope>
    <source>
        <strain evidence="7">65</strain>
    </source>
</reference>
<keyword evidence="8" id="KW-1185">Reference proteome</keyword>
<evidence type="ECO:0000313" key="6">
    <source>
        <dbReference type="EMBL" id="CDR41032.1"/>
    </source>
</evidence>
<dbReference type="GO" id="GO:0000993">
    <property type="term" value="F:RNA polymerase II complex binding"/>
    <property type="evidence" value="ECO:0007669"/>
    <property type="project" value="TreeGrafter"/>
</dbReference>
<gene>
    <name evidence="7" type="ORF">BON22_1192</name>
    <name evidence="6" type="ORF">CYFA0S_06e00474g</name>
</gene>
<dbReference type="GO" id="GO:0051301">
    <property type="term" value="P:cell division"/>
    <property type="evidence" value="ECO:0007669"/>
    <property type="project" value="UniProtKB-KW"/>
</dbReference>
<evidence type="ECO:0000256" key="3">
    <source>
        <dbReference type="ARBA" id="ARBA00023163"/>
    </source>
</evidence>
<evidence type="ECO:0000313" key="7">
    <source>
        <dbReference type="EMBL" id="ONH69225.1"/>
    </source>
</evidence>
<accession>A0A061B219</accession>
<evidence type="ECO:0000256" key="1">
    <source>
        <dbReference type="ARBA" id="ARBA00004123"/>
    </source>
</evidence>
<dbReference type="Pfam" id="PF05179">
    <property type="entry name" value="CDC73_C"/>
    <property type="match status" value="1"/>
</dbReference>
<dbReference type="OMA" id="GYYFHFA"/>
<evidence type="ECO:0000256" key="4">
    <source>
        <dbReference type="ARBA" id="ARBA00023242"/>
    </source>
</evidence>
<evidence type="ECO:0000256" key="2">
    <source>
        <dbReference type="ARBA" id="ARBA00010427"/>
    </source>
</evidence>
<dbReference type="InterPro" id="IPR031336">
    <property type="entry name" value="CDC73_C"/>
</dbReference>
<dbReference type="GO" id="GO:0032968">
    <property type="term" value="P:positive regulation of transcription elongation by RNA polymerase II"/>
    <property type="evidence" value="ECO:0007669"/>
    <property type="project" value="TreeGrafter"/>
</dbReference>
<dbReference type="OrthoDB" id="2186602at2759"/>
<reference evidence="8" key="2">
    <citation type="journal article" date="2017" name="Genome Announc.">
        <title>Genome sequences of Cyberlindnera fabianii 65, Pichia kudriavzevii 129, and Saccharomyces cerevisiae 131 isolated from fermented masau fruits in Zimbabwe.</title>
        <authorList>
            <person name="van Rijswijck I.M.H."/>
            <person name="Derks M.F.L."/>
            <person name="Abee T."/>
            <person name="de Ridder D."/>
            <person name="Smid E.J."/>
        </authorList>
    </citation>
    <scope>NUCLEOTIDE SEQUENCE [LARGE SCALE GENOMIC DNA]</scope>
    <source>
        <strain evidence="8">65</strain>
    </source>
</reference>
<feature type="domain" description="Cell division control protein 73 C-terminal" evidence="5">
    <location>
        <begin position="205"/>
        <end position="358"/>
    </location>
</feature>
<dbReference type="PANTHER" id="PTHR12466">
    <property type="entry name" value="CDC73 DOMAIN PROTEIN"/>
    <property type="match status" value="1"/>
</dbReference>
<dbReference type="GO" id="GO:0006368">
    <property type="term" value="P:transcription elongation by RNA polymerase II"/>
    <property type="evidence" value="ECO:0007669"/>
    <property type="project" value="InterPro"/>
</dbReference>
<reference evidence="6" key="1">
    <citation type="journal article" date="2014" name="Genome Announc.">
        <title>Genome sequence of the yeast Cyberlindnera fabianii (Hansenula fabianii).</title>
        <authorList>
            <person name="Freel K.C."/>
            <person name="Sarilar V."/>
            <person name="Neuveglise C."/>
            <person name="Devillers H."/>
            <person name="Friedrich A."/>
            <person name="Schacherer J."/>
        </authorList>
    </citation>
    <scope>NUCLEOTIDE SEQUENCE</scope>
    <source>
        <strain evidence="6">YJS4271</strain>
    </source>
</reference>
<dbReference type="STRING" id="36022.A0A061B219"/>
<comment type="similarity">
    <text evidence="2">Belongs to the CDC73 family.</text>
</comment>
<keyword evidence="4" id="KW-0539">Nucleus</keyword>
<protein>
    <submittedName>
        <fullName evidence="6">CYFA0S06e00474g1_1</fullName>
    </submittedName>
    <submittedName>
        <fullName evidence="7">Cell division control protein 73</fullName>
    </submittedName>
</protein>
<dbReference type="GO" id="GO:0016593">
    <property type="term" value="C:Cdc73/Paf1 complex"/>
    <property type="evidence" value="ECO:0007669"/>
    <property type="project" value="InterPro"/>
</dbReference>
<dbReference type="EMBL" id="MPUK01000002">
    <property type="protein sequence ID" value="ONH69225.1"/>
    <property type="molecule type" value="Genomic_DNA"/>
</dbReference>
<keyword evidence="3" id="KW-0804">Transcription</keyword>
<evidence type="ECO:0000313" key="8">
    <source>
        <dbReference type="Proteomes" id="UP000189513"/>
    </source>
</evidence>
<dbReference type="EMBL" id="LK052891">
    <property type="protein sequence ID" value="CDR41032.1"/>
    <property type="molecule type" value="Genomic_DNA"/>
</dbReference>
<dbReference type="VEuPathDB" id="FungiDB:BON22_1192"/>
<organism evidence="6">
    <name type="scientific">Cyberlindnera fabianii</name>
    <name type="common">Yeast</name>
    <name type="synonym">Hansenula fabianii</name>
    <dbReference type="NCBI Taxonomy" id="36022"/>
    <lineage>
        <taxon>Eukaryota</taxon>
        <taxon>Fungi</taxon>
        <taxon>Dikarya</taxon>
        <taxon>Ascomycota</taxon>
        <taxon>Saccharomycotina</taxon>
        <taxon>Saccharomycetes</taxon>
        <taxon>Phaffomycetales</taxon>
        <taxon>Phaffomycetaceae</taxon>
        <taxon>Cyberlindnera</taxon>
    </lineage>
</organism>
<sequence>MSDALTLLKKELKSGSAQLLDASGSTTDDIGVATTLHLTKLDQKFSLEEPTIYSVADSPISLKVAYFSWLNKDLGREDFTNAANEKNVEPLGFVHRSDLCSWLDGSKNEFELSSGAQSSSVAKDEDVVMGDASAVKEVDPFLKSVLSKERNIVDHNTSLRGNKNVDFSNAGEICKLVYLQEKKGSKRVTEPESASSSKKSKRPVTPIILISPSASALLTMANIKCFLEQGTYIDPNTTDPEQQKLLNHADLTTVTHVFPRVGKLSFMIVNNTDKFTKSEYWDRTCAVFTTGQTWQFKNYKWSKPSELFSNLKGYYFHFEKEPIPSTVKEWNVEVVGLDKYKRFKDAVVLNSFWDSLERALVAKGIKGQ</sequence>
<name>A0A061B219_CYBFA</name>
<evidence type="ECO:0000259" key="5">
    <source>
        <dbReference type="Pfam" id="PF05179"/>
    </source>
</evidence>
<dbReference type="AlphaFoldDB" id="A0A061B219"/>
<keyword evidence="7" id="KW-0132">Cell division</keyword>
<keyword evidence="7" id="KW-0131">Cell cycle</keyword>